<gene>
    <name evidence="7" type="ORF">UCREL1_2688</name>
</gene>
<dbReference type="Pfam" id="PF04479">
    <property type="entry name" value="RTA1"/>
    <property type="match status" value="1"/>
</dbReference>
<feature type="transmembrane region" description="Helical" evidence="6">
    <location>
        <begin position="53"/>
        <end position="77"/>
    </location>
</feature>
<dbReference type="KEGG" id="ela:UCREL1_2688"/>
<feature type="transmembrane region" description="Helical" evidence="6">
    <location>
        <begin position="217"/>
        <end position="235"/>
    </location>
</feature>
<protein>
    <submittedName>
        <fullName evidence="7">Putative rta1 domain protein</fullName>
    </submittedName>
</protein>
<dbReference type="AlphaFoldDB" id="M7TUB9"/>
<dbReference type="GO" id="GO:0005886">
    <property type="term" value="C:plasma membrane"/>
    <property type="evidence" value="ECO:0007669"/>
    <property type="project" value="TreeGrafter"/>
</dbReference>
<dbReference type="OMA" id="MEMAGYI"/>
<feature type="transmembrane region" description="Helical" evidence="6">
    <location>
        <begin position="255"/>
        <end position="279"/>
    </location>
</feature>
<organism evidence="7 8">
    <name type="scientific">Eutypa lata (strain UCR-EL1)</name>
    <name type="common">Grapevine dieback disease fungus</name>
    <name type="synonym">Eutypa armeniacae</name>
    <dbReference type="NCBI Taxonomy" id="1287681"/>
    <lineage>
        <taxon>Eukaryota</taxon>
        <taxon>Fungi</taxon>
        <taxon>Dikarya</taxon>
        <taxon>Ascomycota</taxon>
        <taxon>Pezizomycotina</taxon>
        <taxon>Sordariomycetes</taxon>
        <taxon>Xylariomycetidae</taxon>
        <taxon>Xylariales</taxon>
        <taxon>Diatrypaceae</taxon>
        <taxon>Eutypa</taxon>
    </lineage>
</organism>
<dbReference type="InterPro" id="IPR007568">
    <property type="entry name" value="RTA1"/>
</dbReference>
<dbReference type="OrthoDB" id="4521223at2759"/>
<proteinExistence type="predicted"/>
<name>M7TUB9_EUTLA</name>
<evidence type="ECO:0000256" key="5">
    <source>
        <dbReference type="SAM" id="MobiDB-lite"/>
    </source>
</evidence>
<keyword evidence="4 6" id="KW-0472">Membrane</keyword>
<keyword evidence="2 6" id="KW-0812">Transmembrane</keyword>
<dbReference type="eggNOG" id="ENOG502QU4U">
    <property type="taxonomic scope" value="Eukaryota"/>
</dbReference>
<dbReference type="GO" id="GO:0000324">
    <property type="term" value="C:fungal-type vacuole"/>
    <property type="evidence" value="ECO:0007669"/>
    <property type="project" value="TreeGrafter"/>
</dbReference>
<feature type="transmembrane region" description="Helical" evidence="6">
    <location>
        <begin position="26"/>
        <end position="46"/>
    </location>
</feature>
<dbReference type="HOGENOM" id="CLU_033465_6_1_1"/>
<keyword evidence="8" id="KW-1185">Reference proteome</keyword>
<dbReference type="EMBL" id="KB705891">
    <property type="protein sequence ID" value="EMR70280.1"/>
    <property type="molecule type" value="Genomic_DNA"/>
</dbReference>
<feature type="transmembrane region" description="Helical" evidence="6">
    <location>
        <begin position="166"/>
        <end position="190"/>
    </location>
</feature>
<evidence type="ECO:0000256" key="4">
    <source>
        <dbReference type="ARBA" id="ARBA00023136"/>
    </source>
</evidence>
<reference evidence="8" key="1">
    <citation type="journal article" date="2013" name="Genome Announc.">
        <title>Draft genome sequence of the grapevine dieback fungus Eutypa lata UCR-EL1.</title>
        <authorList>
            <person name="Blanco-Ulate B."/>
            <person name="Rolshausen P.E."/>
            <person name="Cantu D."/>
        </authorList>
    </citation>
    <scope>NUCLEOTIDE SEQUENCE [LARGE SCALE GENOMIC DNA]</scope>
    <source>
        <strain evidence="8">UCR-EL1</strain>
    </source>
</reference>
<feature type="transmembrane region" description="Helical" evidence="6">
    <location>
        <begin position="130"/>
        <end position="154"/>
    </location>
</feature>
<evidence type="ECO:0000256" key="6">
    <source>
        <dbReference type="SAM" id="Phobius"/>
    </source>
</evidence>
<comment type="subcellular location">
    <subcellularLocation>
        <location evidence="1">Membrane</location>
        <topology evidence="1">Multi-pass membrane protein</topology>
    </subcellularLocation>
</comment>
<sequence length="305" mass="33778">MPSLRDCTSVTPACPVEATTYGYYPVLWANVALCAVFGLLCLLQVFMCLFKRVYSYSIVVACGCMLECLGYVGRLMMRNNPWDPNGTKMQIVCLIIAPTFTAAGVYLTLKHTVIHNGPEHSRLRPALYTWIFVGCDIGSICLQAIGGGVAASATNDADLLHVGNNIIIAGIAFQVATMLICGLLAAEYIFKLVRARRQSTIRAVSRKEKSSDTKAQIFQFAVMFAYLAILIRCIYRLPEMAGGWGNPRMRNERDFLILDGLMVALASGALTLFHPGFFYPQMRSKPKTQRKSNESSMEQLETIEE</sequence>
<evidence type="ECO:0000256" key="1">
    <source>
        <dbReference type="ARBA" id="ARBA00004141"/>
    </source>
</evidence>
<feature type="region of interest" description="Disordered" evidence="5">
    <location>
        <begin position="283"/>
        <end position="305"/>
    </location>
</feature>
<evidence type="ECO:0000313" key="7">
    <source>
        <dbReference type="EMBL" id="EMR70280.1"/>
    </source>
</evidence>
<feature type="transmembrane region" description="Helical" evidence="6">
    <location>
        <begin position="89"/>
        <end position="109"/>
    </location>
</feature>
<evidence type="ECO:0000256" key="2">
    <source>
        <dbReference type="ARBA" id="ARBA00022692"/>
    </source>
</evidence>
<dbReference type="PANTHER" id="PTHR31465">
    <property type="entry name" value="PROTEIN RTA1-RELATED"/>
    <property type="match status" value="1"/>
</dbReference>
<evidence type="ECO:0000313" key="8">
    <source>
        <dbReference type="Proteomes" id="UP000012174"/>
    </source>
</evidence>
<evidence type="ECO:0000256" key="3">
    <source>
        <dbReference type="ARBA" id="ARBA00022989"/>
    </source>
</evidence>
<accession>M7TUB9</accession>
<keyword evidence="3 6" id="KW-1133">Transmembrane helix</keyword>
<dbReference type="PANTHER" id="PTHR31465:SF8">
    <property type="entry name" value="DOMAIN PROTEIN, PUTATIVE (AFU_ORTHOLOGUE AFUA_6G14140)-RELATED"/>
    <property type="match status" value="1"/>
</dbReference>
<dbReference type="Proteomes" id="UP000012174">
    <property type="component" value="Unassembled WGS sequence"/>
</dbReference>